<organism evidence="7 8">
    <name type="scientific">Aphanomyces stellatus</name>
    <dbReference type="NCBI Taxonomy" id="120398"/>
    <lineage>
        <taxon>Eukaryota</taxon>
        <taxon>Sar</taxon>
        <taxon>Stramenopiles</taxon>
        <taxon>Oomycota</taxon>
        <taxon>Saprolegniomycetes</taxon>
        <taxon>Saprolegniales</taxon>
        <taxon>Verrucalvaceae</taxon>
        <taxon>Aphanomyces</taxon>
    </lineage>
</organism>
<name>A0A485L1D9_9STRA</name>
<evidence type="ECO:0000256" key="1">
    <source>
        <dbReference type="ARBA" id="ARBA00022723"/>
    </source>
</evidence>
<dbReference type="Proteomes" id="UP000332933">
    <property type="component" value="Unassembled WGS sequence"/>
</dbReference>
<accession>A0A485L1D9</accession>
<sequence>MSASQAAVAETNTPSFIFPVAKKVQQPTVVPLRHLATSPTVVAGVDGRKTSCDAPSSPLDPQDNDHNDCNVGDEGNYESEFSDEHYRDGVFSDENNQFNGEDNEFDSEDNECGHDDSEFGGEYNSFDDEYDEYGGKDNELGDEVNGFDGEDDGVYNSFGYEDNGFDGEGNEFGGVHNSFGDEYGDEDHEFDDEHNEYVDDCDCAGEFGADYNDDDEYDYEAYGLSEDYSDRKATHRTPESDARLHERQSQIFVPRRCEFVRCDLVDVEPCSKCRCVFYCGHDHQADDSARHELECNHLAKLGLSGIPFCPDEELARFPLDAFSIQSLKSKTCMICGAGDDEVHLGVARCCGLMFCDNEHEFQKMRGGTSHCMRSHRLLTSCSFHHNRRCCEHPDWRTCPSCIKMDARVGGRNWHATNGFNATPMLASDIPKGSMITAKCPTCPRRFVYGREGWCMSLDGVIHCQGCFGACISKAMSDRQPHADAIVDKTTT</sequence>
<gene>
    <name evidence="7" type="primary">Aste57867_14068</name>
    <name evidence="6" type="ORF">As57867_014017</name>
    <name evidence="7" type="ORF">ASTE57867_14068</name>
</gene>
<evidence type="ECO:0000259" key="5">
    <source>
        <dbReference type="PROSITE" id="PS01360"/>
    </source>
</evidence>
<dbReference type="PROSITE" id="PS01360">
    <property type="entry name" value="ZF_MYND_1"/>
    <property type="match status" value="1"/>
</dbReference>
<evidence type="ECO:0000313" key="7">
    <source>
        <dbReference type="EMBL" id="VFT90896.1"/>
    </source>
</evidence>
<dbReference type="EMBL" id="CAADRA010005537">
    <property type="protein sequence ID" value="VFT90896.1"/>
    <property type="molecule type" value="Genomic_DNA"/>
</dbReference>
<keyword evidence="2" id="KW-0863">Zinc-finger</keyword>
<evidence type="ECO:0000313" key="6">
    <source>
        <dbReference type="EMBL" id="KAF0695083.1"/>
    </source>
</evidence>
<evidence type="ECO:0000256" key="4">
    <source>
        <dbReference type="SAM" id="MobiDB-lite"/>
    </source>
</evidence>
<reference evidence="7 8" key="1">
    <citation type="submission" date="2019-03" db="EMBL/GenBank/DDBJ databases">
        <authorList>
            <person name="Gaulin E."/>
            <person name="Dumas B."/>
        </authorList>
    </citation>
    <scope>NUCLEOTIDE SEQUENCE [LARGE SCALE GENOMIC DNA]</scope>
    <source>
        <strain evidence="7">CBS 568.67</strain>
    </source>
</reference>
<dbReference type="AlphaFoldDB" id="A0A485L1D9"/>
<proteinExistence type="predicted"/>
<dbReference type="SUPFAM" id="SSF144232">
    <property type="entry name" value="HIT/MYND zinc finger-like"/>
    <property type="match status" value="1"/>
</dbReference>
<evidence type="ECO:0000256" key="2">
    <source>
        <dbReference type="ARBA" id="ARBA00022771"/>
    </source>
</evidence>
<feature type="region of interest" description="Disordered" evidence="4">
    <location>
        <begin position="44"/>
        <end position="136"/>
    </location>
</feature>
<dbReference type="EMBL" id="VJMH01005516">
    <property type="protein sequence ID" value="KAF0695083.1"/>
    <property type="molecule type" value="Genomic_DNA"/>
</dbReference>
<reference evidence="6" key="2">
    <citation type="submission" date="2019-06" db="EMBL/GenBank/DDBJ databases">
        <title>Genomics analysis of Aphanomyces spp. identifies a new class of oomycete effector associated with host adaptation.</title>
        <authorList>
            <person name="Gaulin E."/>
        </authorList>
    </citation>
    <scope>NUCLEOTIDE SEQUENCE</scope>
    <source>
        <strain evidence="6">CBS 578.67</strain>
    </source>
</reference>
<evidence type="ECO:0000313" key="8">
    <source>
        <dbReference type="Proteomes" id="UP000332933"/>
    </source>
</evidence>
<dbReference type="GO" id="GO:0008270">
    <property type="term" value="F:zinc ion binding"/>
    <property type="evidence" value="ECO:0007669"/>
    <property type="project" value="UniProtKB-KW"/>
</dbReference>
<dbReference type="InterPro" id="IPR002893">
    <property type="entry name" value="Znf_MYND"/>
</dbReference>
<feature type="compositionally biased region" description="Acidic residues" evidence="4">
    <location>
        <begin position="101"/>
        <end position="110"/>
    </location>
</feature>
<feature type="domain" description="MYND-type" evidence="5">
    <location>
        <begin position="257"/>
        <end position="295"/>
    </location>
</feature>
<evidence type="ECO:0000256" key="3">
    <source>
        <dbReference type="ARBA" id="ARBA00022833"/>
    </source>
</evidence>
<dbReference type="OrthoDB" id="188436at2759"/>
<protein>
    <submittedName>
        <fullName evidence="7">Aste57867_14068 protein</fullName>
    </submittedName>
</protein>
<keyword evidence="3" id="KW-0862">Zinc</keyword>
<keyword evidence="1" id="KW-0479">Metal-binding</keyword>
<keyword evidence="8" id="KW-1185">Reference proteome</keyword>